<feature type="transmembrane region" description="Helical" evidence="18">
    <location>
        <begin position="335"/>
        <end position="353"/>
    </location>
</feature>
<evidence type="ECO:0000256" key="18">
    <source>
        <dbReference type="SAM" id="Phobius"/>
    </source>
</evidence>
<keyword evidence="6 18" id="KW-1133">Transmembrane helix</keyword>
<keyword evidence="3" id="KW-1003">Cell membrane</keyword>
<evidence type="ECO:0000256" key="5">
    <source>
        <dbReference type="ARBA" id="ARBA00022729"/>
    </source>
</evidence>
<evidence type="ECO:0000256" key="14">
    <source>
        <dbReference type="ARBA" id="ARBA00023257"/>
    </source>
</evidence>
<evidence type="ECO:0000256" key="15">
    <source>
        <dbReference type="ARBA" id="ARBA00023273"/>
    </source>
</evidence>
<dbReference type="InterPro" id="IPR054714">
    <property type="entry name" value="GPR158_179_extracellular"/>
</dbReference>
<keyword evidence="22" id="KW-1185">Reference proteome</keyword>
<reference evidence="21 22" key="1">
    <citation type="submission" date="2019-08" db="EMBL/GenBank/DDBJ databases">
        <authorList>
            <person name="Alioto T."/>
            <person name="Alioto T."/>
            <person name="Gomez Garrido J."/>
        </authorList>
    </citation>
    <scope>NUCLEOTIDE SEQUENCE [LARGE SCALE GENOMIC DNA]</scope>
</reference>
<dbReference type="Pfam" id="PF22572">
    <property type="entry name" value="GPR158_179_EC"/>
    <property type="match status" value="1"/>
</dbReference>
<comment type="similarity">
    <text evidence="2">Belongs to the G-protein coupled receptor 3 family.</text>
</comment>
<dbReference type="GO" id="GO:0043005">
    <property type="term" value="C:neuron projection"/>
    <property type="evidence" value="ECO:0007669"/>
    <property type="project" value="UniProtKB-SubCell"/>
</dbReference>
<evidence type="ECO:0000256" key="8">
    <source>
        <dbReference type="ARBA" id="ARBA00023040"/>
    </source>
</evidence>
<dbReference type="OrthoDB" id="2129233at2759"/>
<evidence type="ECO:0000256" key="11">
    <source>
        <dbReference type="ARBA" id="ARBA00023170"/>
    </source>
</evidence>
<proteinExistence type="inferred from homology"/>
<comment type="subcellular location">
    <subcellularLocation>
        <location evidence="1">Cell projection</location>
        <location evidence="1">Neuron projection</location>
    </subcellularLocation>
    <subcellularLocation>
        <location evidence="16">Postsynaptic cell membrane</location>
        <topology evidence="16">Multi-pass membrane protein</topology>
    </subcellularLocation>
</comment>
<evidence type="ECO:0000256" key="17">
    <source>
        <dbReference type="SAM" id="Coils"/>
    </source>
</evidence>
<dbReference type="Proteomes" id="UP000325440">
    <property type="component" value="Unassembled WGS sequence"/>
</dbReference>
<keyword evidence="5 19" id="KW-0732">Signal</keyword>
<gene>
    <name evidence="21" type="ORF">CINCED_3A011506</name>
</gene>
<dbReference type="EMBL" id="CABPRJ010001895">
    <property type="protein sequence ID" value="VVC39335.1"/>
    <property type="molecule type" value="Genomic_DNA"/>
</dbReference>
<accession>A0A5E4NA92</accession>
<evidence type="ECO:0000256" key="3">
    <source>
        <dbReference type="ARBA" id="ARBA00022475"/>
    </source>
</evidence>
<keyword evidence="7" id="KW-0770">Synapse</keyword>
<feature type="coiled-coil region" evidence="17">
    <location>
        <begin position="534"/>
        <end position="568"/>
    </location>
</feature>
<keyword evidence="9 18" id="KW-0472">Membrane</keyword>
<feature type="transmembrane region" description="Helical" evidence="18">
    <location>
        <begin position="453"/>
        <end position="476"/>
    </location>
</feature>
<keyword evidence="15" id="KW-0966">Cell projection</keyword>
<evidence type="ECO:0000256" key="13">
    <source>
        <dbReference type="ARBA" id="ARBA00023224"/>
    </source>
</evidence>
<feature type="transmembrane region" description="Helical" evidence="18">
    <location>
        <begin position="418"/>
        <end position="441"/>
    </location>
</feature>
<dbReference type="InterPro" id="IPR043458">
    <property type="entry name" value="GPR158/179"/>
</dbReference>
<dbReference type="AlphaFoldDB" id="A0A5E4NA92"/>
<feature type="transmembrane region" description="Helical" evidence="18">
    <location>
        <begin position="374"/>
        <end position="394"/>
    </location>
</feature>
<sequence>MIPRLLPVGVLLILQCVSEVTIFSGSAIDVSLPIDVVRALTIGNGSRLECIEYHNMPLVFWHKESLEPKLALIRSLNEQDVTIKRELLAASCKWLWNSVPELMLLELYAGDQQIKSYKKPGNLYTSVINKTNSTRWKCDGSSIVEHVEVTFENNITIVIEMNLSSVTINQCQMSDGSNDAFNGTNKCHPTTDCAYKEGGRRFAAGNYWCKCKPGYYSLHRMFDGILVEVASPKEIEDRYSCKKCWEGCDVCDGPKSCMAPFMWTLRSTFLGITIVCIMCTVVLIWFVHKNRRIKVFRIASPTFLIITLIGCIIMYSEMGIMFPECTQQLCVATKWTRHFGFCITYSALLMKTWRVSLTYRVKSAHKLKLTDKQLLQWMTPILMIVLVYMGSWTLSDPPQAVLEKYMERMKFWRCSNDWWDYCLAAGEILFLAWGVRVCYIVRNAESFYNEAQIINFAIYNIFIVNITMMTIHFFLFPDIGPNFKYTLGFIRTQLSTSVTIGLVFGSKVVRVLNGQGDHWENNKLQGKGLMSYEMNEICEETNDLQTENEELKEEIFKLATQIGQLKNSLSHVNNRHLRKNGCLNCNPVVSNQPSPTHKTGSFFKSLGSNSCLAPSTSA</sequence>
<keyword evidence="14" id="KW-0628">Postsynaptic cell membrane</keyword>
<evidence type="ECO:0000313" key="22">
    <source>
        <dbReference type="Proteomes" id="UP000325440"/>
    </source>
</evidence>
<evidence type="ECO:0000256" key="9">
    <source>
        <dbReference type="ARBA" id="ARBA00023136"/>
    </source>
</evidence>
<name>A0A5E4NA92_9HEMI</name>
<feature type="chain" id="PRO_5022856388" evidence="19">
    <location>
        <begin position="20"/>
        <end position="618"/>
    </location>
</feature>
<protein>
    <submittedName>
        <fullName evidence="21">GPCR family 3, C-terminal</fullName>
    </submittedName>
</protein>
<feature type="domain" description="G-protein coupled receptors family 3 profile" evidence="20">
    <location>
        <begin position="265"/>
        <end position="512"/>
    </location>
</feature>
<evidence type="ECO:0000256" key="2">
    <source>
        <dbReference type="ARBA" id="ARBA00007242"/>
    </source>
</evidence>
<evidence type="ECO:0000256" key="19">
    <source>
        <dbReference type="SAM" id="SignalP"/>
    </source>
</evidence>
<keyword evidence="17" id="KW-0175">Coiled coil</keyword>
<evidence type="ECO:0000259" key="20">
    <source>
        <dbReference type="PROSITE" id="PS50259"/>
    </source>
</evidence>
<feature type="signal peptide" evidence="19">
    <location>
        <begin position="1"/>
        <end position="19"/>
    </location>
</feature>
<dbReference type="GO" id="GO:0004930">
    <property type="term" value="F:G protein-coupled receptor activity"/>
    <property type="evidence" value="ECO:0007669"/>
    <property type="project" value="UniProtKB-KW"/>
</dbReference>
<organism evidence="21 22">
    <name type="scientific">Cinara cedri</name>
    <dbReference type="NCBI Taxonomy" id="506608"/>
    <lineage>
        <taxon>Eukaryota</taxon>
        <taxon>Metazoa</taxon>
        <taxon>Ecdysozoa</taxon>
        <taxon>Arthropoda</taxon>
        <taxon>Hexapoda</taxon>
        <taxon>Insecta</taxon>
        <taxon>Pterygota</taxon>
        <taxon>Neoptera</taxon>
        <taxon>Paraneoptera</taxon>
        <taxon>Hemiptera</taxon>
        <taxon>Sternorrhyncha</taxon>
        <taxon>Aphidomorpha</taxon>
        <taxon>Aphidoidea</taxon>
        <taxon>Aphididae</taxon>
        <taxon>Lachninae</taxon>
        <taxon>Cinara</taxon>
    </lineage>
</organism>
<keyword evidence="4 18" id="KW-0812">Transmembrane</keyword>
<dbReference type="PANTHER" id="PTHR32546:SF16">
    <property type="entry name" value="G-PROTEIN COUPLED RECEPTOR CG31760-RELATED"/>
    <property type="match status" value="1"/>
</dbReference>
<dbReference type="PROSITE" id="PS50259">
    <property type="entry name" value="G_PROTEIN_RECEP_F3_4"/>
    <property type="match status" value="1"/>
</dbReference>
<feature type="transmembrane region" description="Helical" evidence="18">
    <location>
        <begin position="298"/>
        <end position="315"/>
    </location>
</feature>
<evidence type="ECO:0000256" key="12">
    <source>
        <dbReference type="ARBA" id="ARBA00023180"/>
    </source>
</evidence>
<keyword evidence="11" id="KW-0675">Receptor</keyword>
<feature type="transmembrane region" description="Helical" evidence="18">
    <location>
        <begin position="261"/>
        <end position="286"/>
    </location>
</feature>
<dbReference type="GO" id="GO:0045211">
    <property type="term" value="C:postsynaptic membrane"/>
    <property type="evidence" value="ECO:0007669"/>
    <property type="project" value="UniProtKB-SubCell"/>
</dbReference>
<keyword evidence="12" id="KW-0325">Glycoprotein</keyword>
<evidence type="ECO:0000256" key="1">
    <source>
        <dbReference type="ARBA" id="ARBA00004487"/>
    </source>
</evidence>
<evidence type="ECO:0000256" key="6">
    <source>
        <dbReference type="ARBA" id="ARBA00022989"/>
    </source>
</evidence>
<evidence type="ECO:0000256" key="10">
    <source>
        <dbReference type="ARBA" id="ARBA00023157"/>
    </source>
</evidence>
<dbReference type="CDD" id="cd15293">
    <property type="entry name" value="7tmC_GPR158-like"/>
    <property type="match status" value="1"/>
</dbReference>
<evidence type="ECO:0000256" key="4">
    <source>
        <dbReference type="ARBA" id="ARBA00022692"/>
    </source>
</evidence>
<keyword evidence="8" id="KW-0297">G-protein coupled receptor</keyword>
<dbReference type="Pfam" id="PF00003">
    <property type="entry name" value="7tm_3"/>
    <property type="match status" value="1"/>
</dbReference>
<evidence type="ECO:0000313" key="21">
    <source>
        <dbReference type="EMBL" id="VVC39335.1"/>
    </source>
</evidence>
<dbReference type="InterPro" id="IPR017978">
    <property type="entry name" value="GPCR_3_C"/>
</dbReference>
<evidence type="ECO:0000256" key="16">
    <source>
        <dbReference type="ARBA" id="ARBA00034104"/>
    </source>
</evidence>
<dbReference type="PANTHER" id="PTHR32546">
    <property type="entry name" value="G-PROTEIN COUPLED RECEPTOR 158-RELATED"/>
    <property type="match status" value="1"/>
</dbReference>
<keyword evidence="13" id="KW-0807">Transducer</keyword>
<keyword evidence="10" id="KW-1015">Disulfide bond</keyword>
<evidence type="ECO:0000256" key="7">
    <source>
        <dbReference type="ARBA" id="ARBA00023018"/>
    </source>
</evidence>